<dbReference type="InterPro" id="IPR013083">
    <property type="entry name" value="Znf_RING/FYVE/PHD"/>
</dbReference>
<proteinExistence type="predicted"/>
<organism evidence="7 8">
    <name type="scientific">Notothenia coriiceps</name>
    <name type="common">black rockcod</name>
    <dbReference type="NCBI Taxonomy" id="8208"/>
    <lineage>
        <taxon>Eukaryota</taxon>
        <taxon>Metazoa</taxon>
        <taxon>Chordata</taxon>
        <taxon>Craniata</taxon>
        <taxon>Vertebrata</taxon>
        <taxon>Euteleostomi</taxon>
        <taxon>Actinopterygii</taxon>
        <taxon>Neopterygii</taxon>
        <taxon>Teleostei</taxon>
        <taxon>Neoteleostei</taxon>
        <taxon>Acanthomorphata</taxon>
        <taxon>Eupercaria</taxon>
        <taxon>Perciformes</taxon>
        <taxon>Notothenioidei</taxon>
        <taxon>Nototheniidae</taxon>
        <taxon>Notothenia</taxon>
    </lineage>
</organism>
<dbReference type="PROSITE" id="PS50016">
    <property type="entry name" value="ZF_PHD_2"/>
    <property type="match status" value="1"/>
</dbReference>
<dbReference type="GeneID" id="104950731"/>
<dbReference type="PROSITE" id="PS01359">
    <property type="entry name" value="ZF_PHD_1"/>
    <property type="match status" value="1"/>
</dbReference>
<dbReference type="GO" id="GO:0008270">
    <property type="term" value="F:zinc ion binding"/>
    <property type="evidence" value="ECO:0007669"/>
    <property type="project" value="UniProtKB-KW"/>
</dbReference>
<dbReference type="Proteomes" id="UP000504611">
    <property type="component" value="Unplaced"/>
</dbReference>
<dbReference type="Gene3D" id="3.30.40.10">
    <property type="entry name" value="Zinc/RING finger domain, C3HC4 (zinc finger)"/>
    <property type="match status" value="1"/>
</dbReference>
<dbReference type="Pfam" id="PF00628">
    <property type="entry name" value="PHD"/>
    <property type="match status" value="1"/>
</dbReference>
<dbReference type="GO" id="GO:0031213">
    <property type="term" value="C:RSF complex"/>
    <property type="evidence" value="ECO:0007669"/>
    <property type="project" value="InterPro"/>
</dbReference>
<dbReference type="RefSeq" id="XP_010775587.1">
    <property type="nucleotide sequence ID" value="XM_010777285.1"/>
</dbReference>
<feature type="compositionally biased region" description="Basic and acidic residues" evidence="5">
    <location>
        <begin position="90"/>
        <end position="107"/>
    </location>
</feature>
<accession>A0A6I9NGD1</accession>
<feature type="compositionally biased region" description="Basic and acidic residues" evidence="5">
    <location>
        <begin position="301"/>
        <end position="319"/>
    </location>
</feature>
<dbReference type="InterPro" id="IPR011011">
    <property type="entry name" value="Znf_FYVE_PHD"/>
</dbReference>
<evidence type="ECO:0000313" key="7">
    <source>
        <dbReference type="Proteomes" id="UP000504611"/>
    </source>
</evidence>
<gene>
    <name evidence="8" type="primary">LOC104950731</name>
</gene>
<evidence type="ECO:0000313" key="8">
    <source>
        <dbReference type="RefSeq" id="XP_010775587.1"/>
    </source>
</evidence>
<feature type="compositionally biased region" description="Acidic residues" evidence="5">
    <location>
        <begin position="320"/>
        <end position="329"/>
    </location>
</feature>
<keyword evidence="2 4" id="KW-0863">Zinc-finger</keyword>
<evidence type="ECO:0000256" key="2">
    <source>
        <dbReference type="ARBA" id="ARBA00022771"/>
    </source>
</evidence>
<dbReference type="KEGG" id="ncc:104950731"/>
<feature type="compositionally biased region" description="Basic residues" evidence="5">
    <location>
        <begin position="170"/>
        <end position="185"/>
    </location>
</feature>
<evidence type="ECO:0000256" key="5">
    <source>
        <dbReference type="SAM" id="MobiDB-lite"/>
    </source>
</evidence>
<sequence length="393" mass="43667">MTAAASAPAAMDTLTTRNQPLPSRKSVPLPDAAESPSSLSLPSEDPQGHTAEDQGQQVTEEQLHRERNTGHSSEEREEGGSVSGCPVEEGGSKDDQEDKITLAKVEAEPESSSPTLRKVDQEEKKEQQGGGFNCGTAAQVRVKDTGLASGERQGPLEEASSELQKEGIRLKIKIPPHRRSKLRGKGGKEGQKERGEEEEPDEGRMLRRSSRICRSSALPNCRPSSKASESQRKKPKQTQALSDRMGEEDEEEQSLTTKKEGKKEPVGQIRKQRGKRRHRRPRWSNVRVKRRKLNDEEEVEDRGRKRGEEEEDQGRKRGEEESEEGSDSEELCKSQELPSEDACSHCGLPNHPELILLCDSCDSGYHTACLRPPLMLIPDGQWFCPPCQHVSCV</sequence>
<keyword evidence="7" id="KW-1185">Reference proteome</keyword>
<dbReference type="InterPro" id="IPR019786">
    <property type="entry name" value="Zinc_finger_PHD-type_CS"/>
</dbReference>
<evidence type="ECO:0000256" key="4">
    <source>
        <dbReference type="PROSITE-ProRule" id="PRU00146"/>
    </source>
</evidence>
<reference evidence="8" key="1">
    <citation type="submission" date="2025-08" db="UniProtKB">
        <authorList>
            <consortium name="RefSeq"/>
        </authorList>
    </citation>
    <scope>IDENTIFICATION</scope>
    <source>
        <tissue evidence="8">Muscle</tissue>
    </source>
</reference>
<dbReference type="InterPro" id="IPR028938">
    <property type="entry name" value="Rsf1-like"/>
</dbReference>
<feature type="region of interest" description="Disordered" evidence="5">
    <location>
        <begin position="1"/>
        <end position="335"/>
    </location>
</feature>
<name>A0A6I9NGD1_9TELE</name>
<evidence type="ECO:0000259" key="6">
    <source>
        <dbReference type="PROSITE" id="PS50016"/>
    </source>
</evidence>
<dbReference type="OrthoDB" id="10055895at2759"/>
<feature type="domain" description="PHD-type" evidence="6">
    <location>
        <begin position="340"/>
        <end position="390"/>
    </location>
</feature>
<dbReference type="AlphaFoldDB" id="A0A6I9NGD1"/>
<feature type="compositionally biased region" description="Low complexity" evidence="5">
    <location>
        <begin position="1"/>
        <end position="10"/>
    </location>
</feature>
<dbReference type="InterPro" id="IPR019787">
    <property type="entry name" value="Znf_PHD-finger"/>
</dbReference>
<dbReference type="GO" id="GO:0042393">
    <property type="term" value="F:histone binding"/>
    <property type="evidence" value="ECO:0007669"/>
    <property type="project" value="TreeGrafter"/>
</dbReference>
<feature type="compositionally biased region" description="Basic and acidic residues" evidence="5">
    <location>
        <begin position="117"/>
        <end position="127"/>
    </location>
</feature>
<evidence type="ECO:0000256" key="1">
    <source>
        <dbReference type="ARBA" id="ARBA00022723"/>
    </source>
</evidence>
<protein>
    <submittedName>
        <fullName evidence="8">Remodeling and spacing factor 1-like</fullName>
    </submittedName>
</protein>
<dbReference type="CDD" id="cd15543">
    <property type="entry name" value="PHD_RSF1"/>
    <property type="match status" value="1"/>
</dbReference>
<keyword evidence="1" id="KW-0479">Metal-binding</keyword>
<dbReference type="InterPro" id="IPR001965">
    <property type="entry name" value="Znf_PHD"/>
</dbReference>
<dbReference type="PANTHER" id="PTHR14296:SF15">
    <property type="entry name" value="REMODELING AND SPACING FACTOR 1"/>
    <property type="match status" value="1"/>
</dbReference>
<feature type="compositionally biased region" description="Low complexity" evidence="5">
    <location>
        <begin position="28"/>
        <end position="45"/>
    </location>
</feature>
<dbReference type="GO" id="GO:0045892">
    <property type="term" value="P:negative regulation of DNA-templated transcription"/>
    <property type="evidence" value="ECO:0007669"/>
    <property type="project" value="TreeGrafter"/>
</dbReference>
<dbReference type="PANTHER" id="PTHR14296">
    <property type="entry name" value="REMODELING AND SPACING FACTOR 1"/>
    <property type="match status" value="1"/>
</dbReference>
<keyword evidence="3" id="KW-0862">Zinc</keyword>
<feature type="compositionally biased region" description="Basic residues" evidence="5">
    <location>
        <begin position="270"/>
        <end position="292"/>
    </location>
</feature>
<feature type="compositionally biased region" description="Basic and acidic residues" evidence="5">
    <location>
        <begin position="61"/>
        <end position="74"/>
    </location>
</feature>
<feature type="compositionally biased region" description="Basic and acidic residues" evidence="5">
    <location>
        <begin position="186"/>
        <end position="195"/>
    </location>
</feature>
<evidence type="ECO:0000256" key="3">
    <source>
        <dbReference type="ARBA" id="ARBA00022833"/>
    </source>
</evidence>
<dbReference type="SMART" id="SM00249">
    <property type="entry name" value="PHD"/>
    <property type="match status" value="1"/>
</dbReference>
<dbReference type="SUPFAM" id="SSF57903">
    <property type="entry name" value="FYVE/PHD zinc finger"/>
    <property type="match status" value="1"/>
</dbReference>